<keyword evidence="1 2" id="KW-0732">Signal</keyword>
<dbReference type="InterPro" id="IPR026444">
    <property type="entry name" value="Secre_tail"/>
</dbReference>
<dbReference type="Pfam" id="PF18962">
    <property type="entry name" value="Por_Secre_tail"/>
    <property type="match status" value="1"/>
</dbReference>
<gene>
    <name evidence="4" type="ORF">HYN49_08470</name>
</gene>
<feature type="chain" id="PRO_5015496935" evidence="2">
    <location>
        <begin position="21"/>
        <end position="154"/>
    </location>
</feature>
<feature type="domain" description="Secretion system C-terminal sorting" evidence="3">
    <location>
        <begin position="80"/>
        <end position="149"/>
    </location>
</feature>
<name>A0A2S1SHQ3_9FLAO</name>
<keyword evidence="5" id="KW-1185">Reference proteome</keyword>
<evidence type="ECO:0000313" key="5">
    <source>
        <dbReference type="Proteomes" id="UP000244937"/>
    </source>
</evidence>
<dbReference type="OrthoDB" id="1352409at2"/>
<accession>A0A2S1SHQ3</accession>
<evidence type="ECO:0000256" key="2">
    <source>
        <dbReference type="SAM" id="SignalP"/>
    </source>
</evidence>
<evidence type="ECO:0000256" key="1">
    <source>
        <dbReference type="ARBA" id="ARBA00022729"/>
    </source>
</evidence>
<dbReference type="EMBL" id="CP029187">
    <property type="protein sequence ID" value="AWI25930.1"/>
    <property type="molecule type" value="Genomic_DNA"/>
</dbReference>
<dbReference type="Proteomes" id="UP000244937">
    <property type="component" value="Chromosome"/>
</dbReference>
<dbReference type="KEGG" id="fpal:HYN49_08470"/>
<feature type="signal peptide" evidence="2">
    <location>
        <begin position="1"/>
        <end position="20"/>
    </location>
</feature>
<dbReference type="AlphaFoldDB" id="A0A2S1SHQ3"/>
<evidence type="ECO:0000259" key="3">
    <source>
        <dbReference type="Pfam" id="PF18962"/>
    </source>
</evidence>
<dbReference type="NCBIfam" id="TIGR04183">
    <property type="entry name" value="Por_Secre_tail"/>
    <property type="match status" value="1"/>
</dbReference>
<reference evidence="4 5" key="1">
    <citation type="submission" date="2018-05" db="EMBL/GenBank/DDBJ databases">
        <title>Genome sequencing of Flavobacterium sp. HYN0049.</title>
        <authorList>
            <person name="Yi H."/>
            <person name="Baek C."/>
        </authorList>
    </citation>
    <scope>NUCLEOTIDE SEQUENCE [LARGE SCALE GENOMIC DNA]</scope>
    <source>
        <strain evidence="4 5">HYN0049</strain>
    </source>
</reference>
<proteinExistence type="predicted"/>
<evidence type="ECO:0000313" key="4">
    <source>
        <dbReference type="EMBL" id="AWI25930.1"/>
    </source>
</evidence>
<sequence>MTMKKLFCVMLFSGCVSLQAQQSTVASGGNATGSGGTVSYSVGQISYKSPEGVLISDGVQQPYEIISLGKNDLPGIQLSVFPNPVSNRLTLKNTDSGNGAFTYSLSDISGKILLEPKSFSAEASLAMENYPSGIYLLKICGSDKKTKTFKIIKK</sequence>
<protein>
    <submittedName>
        <fullName evidence="4">T9SS C-terminal target domain-containing protein</fullName>
    </submittedName>
</protein>
<organism evidence="4 5">
    <name type="scientific">Flavobacterium pallidum</name>
    <dbReference type="NCBI Taxonomy" id="2172098"/>
    <lineage>
        <taxon>Bacteria</taxon>
        <taxon>Pseudomonadati</taxon>
        <taxon>Bacteroidota</taxon>
        <taxon>Flavobacteriia</taxon>
        <taxon>Flavobacteriales</taxon>
        <taxon>Flavobacteriaceae</taxon>
        <taxon>Flavobacterium</taxon>
    </lineage>
</organism>